<comment type="caution">
    <text evidence="3">The sequence shown here is derived from an EMBL/GenBank/DDBJ whole genome shotgun (WGS) entry which is preliminary data.</text>
</comment>
<proteinExistence type="predicted"/>
<sequence length="296" mass="35031">MNDEELDIFWRLKRLEEKKRQIQSQFKDNSQNSAYSAPLNPKRTSREQSGYNIPEIRSNTFYESYRQKHERVLRRQPAEEPIPESTKRIIQIEKQRTTDIDNKIKRNFNLKPDINWFKVSVVLSLLLSVVLVTSFSLYSANRQADSNINSKESYVFDLEKQVQNLTKENLTLKELNDSLNKRNDLLRQQLVDARNSMYKLQSTYQNQLINEDYAMYLALEFVNNQASKNLPVECGTSNPELVRVFYEKATIEKQNKTFIINMPADLKYQSVTRYVCYIEMDEEGNITHWNWKKPSS</sequence>
<evidence type="ECO:0000256" key="2">
    <source>
        <dbReference type="SAM" id="MobiDB-lite"/>
    </source>
</evidence>
<keyword evidence="1" id="KW-0175">Coiled coil</keyword>
<gene>
    <name evidence="3" type="ORF">AMQ74_00309</name>
</gene>
<organism evidence="3 4">
    <name type="scientific">Candidatus Methanofastidiosum methylothiophilum</name>
    <dbReference type="NCBI Taxonomy" id="1705564"/>
    <lineage>
        <taxon>Archaea</taxon>
        <taxon>Methanobacteriati</taxon>
        <taxon>Methanobacteriota</taxon>
        <taxon>Stenosarchaea group</taxon>
        <taxon>Candidatus Methanofastidiosia</taxon>
        <taxon>Candidatus Methanofastidiosales</taxon>
        <taxon>Candidatus Methanofastidiosaceae</taxon>
        <taxon>Candidatus Methanofastidiosum</taxon>
    </lineage>
</organism>
<evidence type="ECO:0000313" key="4">
    <source>
        <dbReference type="Proteomes" id="UP000075578"/>
    </source>
</evidence>
<feature type="region of interest" description="Disordered" evidence="2">
    <location>
        <begin position="22"/>
        <end position="48"/>
    </location>
</feature>
<evidence type="ECO:0000313" key="3">
    <source>
        <dbReference type="EMBL" id="KYC53690.1"/>
    </source>
</evidence>
<dbReference type="AlphaFoldDB" id="A0A150J917"/>
<accession>A0A150J917</accession>
<name>A0A150J917_9EURY</name>
<dbReference type="EMBL" id="LNGD01000010">
    <property type="protein sequence ID" value="KYC53690.1"/>
    <property type="molecule type" value="Genomic_DNA"/>
</dbReference>
<protein>
    <submittedName>
        <fullName evidence="3">Uncharacterized protein</fullName>
    </submittedName>
</protein>
<feature type="coiled-coil region" evidence="1">
    <location>
        <begin position="155"/>
        <end position="196"/>
    </location>
</feature>
<evidence type="ECO:0000256" key="1">
    <source>
        <dbReference type="SAM" id="Coils"/>
    </source>
</evidence>
<feature type="compositionally biased region" description="Polar residues" evidence="2">
    <location>
        <begin position="22"/>
        <end position="35"/>
    </location>
</feature>
<dbReference type="Proteomes" id="UP000075578">
    <property type="component" value="Unassembled WGS sequence"/>
</dbReference>
<reference evidence="3 4" key="1">
    <citation type="journal article" date="2016" name="ISME J.">
        <title>Chasing the elusive Euryarchaeota class WSA2: genomes reveal a uniquely fastidious methyl-reducing methanogen.</title>
        <authorList>
            <person name="Nobu M.K."/>
            <person name="Narihiro T."/>
            <person name="Kuroda K."/>
            <person name="Mei R."/>
            <person name="Liu W.T."/>
        </authorList>
    </citation>
    <scope>NUCLEOTIDE SEQUENCE [LARGE SCALE GENOMIC DNA]</scope>
    <source>
        <strain evidence="3">U1lsi0528_Bin089</strain>
    </source>
</reference>